<evidence type="ECO:0000313" key="2">
    <source>
        <dbReference type="Proteomes" id="UP000641152"/>
    </source>
</evidence>
<evidence type="ECO:0000313" key="1">
    <source>
        <dbReference type="EMBL" id="MBD9361686.1"/>
    </source>
</evidence>
<proteinExistence type="predicted"/>
<organism evidence="1 2">
    <name type="scientific">Methylomonas fluvii</name>
    <dbReference type="NCBI Taxonomy" id="1854564"/>
    <lineage>
        <taxon>Bacteria</taxon>
        <taxon>Pseudomonadati</taxon>
        <taxon>Pseudomonadota</taxon>
        <taxon>Gammaproteobacteria</taxon>
        <taxon>Methylococcales</taxon>
        <taxon>Methylococcaceae</taxon>
        <taxon>Methylomonas</taxon>
    </lineage>
</organism>
<comment type="caution">
    <text evidence="1">The sequence shown here is derived from an EMBL/GenBank/DDBJ whole genome shotgun (WGS) entry which is preliminary data.</text>
</comment>
<sequence length="50" mass="5336">MLKTVTVRIIMAMPPEAVWSAIAGIGGLERWFPSSRYLGSEASSLAAEAL</sequence>
<gene>
    <name evidence="1" type="ORF">EBB_14390</name>
</gene>
<name>A0ABR9DFQ8_9GAMM</name>
<protein>
    <recommendedName>
        <fullName evidence="3">SRPBCC family protein</fullName>
    </recommendedName>
</protein>
<keyword evidence="2" id="KW-1185">Reference proteome</keyword>
<evidence type="ECO:0008006" key="3">
    <source>
        <dbReference type="Google" id="ProtNLM"/>
    </source>
</evidence>
<dbReference type="Proteomes" id="UP000641152">
    <property type="component" value="Unassembled WGS sequence"/>
</dbReference>
<accession>A0ABR9DFQ8</accession>
<dbReference type="EMBL" id="JACXST010000002">
    <property type="protein sequence ID" value="MBD9361686.1"/>
    <property type="molecule type" value="Genomic_DNA"/>
</dbReference>
<reference evidence="1 2" key="1">
    <citation type="submission" date="2020-09" db="EMBL/GenBank/DDBJ databases">
        <title>Methylomonas albis sp. nov. and Methylomonas fluvii sp. nov.: Two cold-adapted methanotrophs from the River Elbe and an amended description of Methylovulum psychrotolerans strain Eb1.</title>
        <authorList>
            <person name="Bussmann I.K."/>
            <person name="Klings K.-W."/>
            <person name="Warnstedt J."/>
            <person name="Hoppert M."/>
            <person name="Saborowski A."/>
            <person name="Horn F."/>
            <person name="Liebner S."/>
        </authorList>
    </citation>
    <scope>NUCLEOTIDE SEQUENCE [LARGE SCALE GENOMIC DNA]</scope>
    <source>
        <strain evidence="1 2">EbB</strain>
    </source>
</reference>
<dbReference type="SUPFAM" id="SSF55961">
    <property type="entry name" value="Bet v1-like"/>
    <property type="match status" value="1"/>
</dbReference>
<dbReference type="RefSeq" id="WP_192394472.1">
    <property type="nucleotide sequence ID" value="NZ_CAJHIU010000002.1"/>
</dbReference>